<reference evidence="2" key="1">
    <citation type="journal article" date="2023" name="Nat. Plants">
        <title>Single-cell RNA sequencing provides a high-resolution roadmap for understanding the multicellular compartmentation of specialized metabolism.</title>
        <authorList>
            <person name="Sun S."/>
            <person name="Shen X."/>
            <person name="Li Y."/>
            <person name="Li Y."/>
            <person name="Wang S."/>
            <person name="Li R."/>
            <person name="Zhang H."/>
            <person name="Shen G."/>
            <person name="Guo B."/>
            <person name="Wei J."/>
            <person name="Xu J."/>
            <person name="St-Pierre B."/>
            <person name="Chen S."/>
            <person name="Sun C."/>
        </authorList>
    </citation>
    <scope>NUCLEOTIDE SEQUENCE [LARGE SCALE GENOMIC DNA]</scope>
</reference>
<organism evidence="1 2">
    <name type="scientific">Catharanthus roseus</name>
    <name type="common">Madagascar periwinkle</name>
    <name type="synonym">Vinca rosea</name>
    <dbReference type="NCBI Taxonomy" id="4058"/>
    <lineage>
        <taxon>Eukaryota</taxon>
        <taxon>Viridiplantae</taxon>
        <taxon>Streptophyta</taxon>
        <taxon>Embryophyta</taxon>
        <taxon>Tracheophyta</taxon>
        <taxon>Spermatophyta</taxon>
        <taxon>Magnoliopsida</taxon>
        <taxon>eudicotyledons</taxon>
        <taxon>Gunneridae</taxon>
        <taxon>Pentapetalae</taxon>
        <taxon>asterids</taxon>
        <taxon>lamiids</taxon>
        <taxon>Gentianales</taxon>
        <taxon>Apocynaceae</taxon>
        <taxon>Rauvolfioideae</taxon>
        <taxon>Vinceae</taxon>
        <taxon>Catharanthinae</taxon>
        <taxon>Catharanthus</taxon>
    </lineage>
</organism>
<dbReference type="EMBL" id="CM044703">
    <property type="protein sequence ID" value="KAI5673877.1"/>
    <property type="molecule type" value="Genomic_DNA"/>
</dbReference>
<sequence>MVQSQMRSRSKETMRKAYLNARTKGREAEKGEQACKLGSSTAVLINGEKLVIANMSEYKVIVCRDGKAYQINRKEQQPVRSHWSRRFIPGVFRKVKVQFTVRNSGNGRATKACKSSEIVVGSERIDFDTEFVTLASIGIWEGLHFETPVIQFYSCCDSFMKGKDPVKIIREAIAETLVFYYPFAGGLK</sequence>
<name>A0ACC0BMP0_CATRO</name>
<keyword evidence="2" id="KW-1185">Reference proteome</keyword>
<gene>
    <name evidence="1" type="ORF">M9H77_14241</name>
</gene>
<accession>A0ACC0BMP0</accession>
<evidence type="ECO:0000313" key="1">
    <source>
        <dbReference type="EMBL" id="KAI5673877.1"/>
    </source>
</evidence>
<proteinExistence type="predicted"/>
<evidence type="ECO:0000313" key="2">
    <source>
        <dbReference type="Proteomes" id="UP001060085"/>
    </source>
</evidence>
<dbReference type="Proteomes" id="UP001060085">
    <property type="component" value="Linkage Group LG03"/>
</dbReference>
<protein>
    <submittedName>
        <fullName evidence="1">Uncharacterized protein</fullName>
    </submittedName>
</protein>
<comment type="caution">
    <text evidence="1">The sequence shown here is derived from an EMBL/GenBank/DDBJ whole genome shotgun (WGS) entry which is preliminary data.</text>
</comment>